<sequence>MPRICVLGAGIMGVSTALAIQERIPNSEVTIIAEKFSPNTTSDVAAGLIEPYLCDDDVDRIINWTKSTIHRIQEYMSDGNPGAEEQSGYWLQSVKSVPKWLEIMKNVKILNENEMKLVAKRPEHKFGIFYTTWYLEPTPYIKWETEKFLKNGGKIVNSKIQKIEDVEKEFGLFDVILNCTGIGARHLVGDNEVFPTRGQILKVKCPSVKHFFIDDQFYALLNDTTITLGGTADRNQWDRTIDPEISERIFEENCKNIPSLRSAQIISSHVDLRPSRATVRLEAEPNSKIIHNYGHGGSGITLHWGCALECVELVKQVLAGKPGISKI</sequence>
<dbReference type="Gene3D" id="3.30.9.10">
    <property type="entry name" value="D-Amino Acid Oxidase, subunit A, domain 2"/>
    <property type="match status" value="1"/>
</dbReference>
<evidence type="ECO:0000313" key="11">
    <source>
        <dbReference type="Proteomes" id="UP000230233"/>
    </source>
</evidence>
<proteinExistence type="inferred from homology"/>
<feature type="domain" description="FAD dependent oxidoreductase" evidence="9">
    <location>
        <begin position="3"/>
        <end position="312"/>
    </location>
</feature>
<dbReference type="GO" id="GO:0019478">
    <property type="term" value="P:D-amino acid catabolic process"/>
    <property type="evidence" value="ECO:0007669"/>
    <property type="project" value="TreeGrafter"/>
</dbReference>
<dbReference type="InterPro" id="IPR023209">
    <property type="entry name" value="DAO"/>
</dbReference>
<feature type="binding site" evidence="7">
    <location>
        <position position="218"/>
    </location>
    <ligand>
        <name>D-dopa</name>
        <dbReference type="ChEBI" id="CHEBI:149689"/>
    </ligand>
</feature>
<dbReference type="PANTHER" id="PTHR11530:SF11">
    <property type="entry name" value="D-ASPARTATE OXIDASE"/>
    <property type="match status" value="1"/>
</dbReference>
<dbReference type="InterPro" id="IPR006181">
    <property type="entry name" value="D-amino_acid_oxidase_CS"/>
</dbReference>
<evidence type="ECO:0000256" key="3">
    <source>
        <dbReference type="ARBA" id="ARBA00006730"/>
    </source>
</evidence>
<keyword evidence="8" id="KW-0732">Signal</keyword>
<evidence type="ECO:0000256" key="4">
    <source>
        <dbReference type="ARBA" id="ARBA00022630"/>
    </source>
</evidence>
<dbReference type="PANTHER" id="PTHR11530">
    <property type="entry name" value="D-AMINO ACID OXIDASE"/>
    <property type="match status" value="1"/>
</dbReference>
<feature type="binding site" evidence="7">
    <location>
        <position position="297"/>
    </location>
    <ligand>
        <name>D-dopa</name>
        <dbReference type="ChEBI" id="CHEBI:149689"/>
    </ligand>
</feature>
<dbReference type="Gene3D" id="3.40.50.720">
    <property type="entry name" value="NAD(P)-binding Rossmann-like Domain"/>
    <property type="match status" value="1"/>
</dbReference>
<dbReference type="OrthoDB" id="2015447at2759"/>
<dbReference type="InterPro" id="IPR006076">
    <property type="entry name" value="FAD-dep_OxRdtase"/>
</dbReference>
<dbReference type="GO" id="GO:0003884">
    <property type="term" value="F:D-amino-acid oxidase activity"/>
    <property type="evidence" value="ECO:0007669"/>
    <property type="project" value="InterPro"/>
</dbReference>
<reference evidence="11" key="1">
    <citation type="submission" date="2017-10" db="EMBL/GenBank/DDBJ databases">
        <title>Rapid genome shrinkage in a self-fertile nematode reveals novel sperm competition proteins.</title>
        <authorList>
            <person name="Yin D."/>
            <person name="Schwarz E.M."/>
            <person name="Thomas C.G."/>
            <person name="Felde R.L."/>
            <person name="Korf I.F."/>
            <person name="Cutter A.D."/>
            <person name="Schartner C.M."/>
            <person name="Ralston E.J."/>
            <person name="Meyer B.J."/>
            <person name="Haag E.S."/>
        </authorList>
    </citation>
    <scope>NUCLEOTIDE SEQUENCE [LARGE SCALE GENOMIC DNA]</scope>
    <source>
        <strain evidence="11">JU1422</strain>
    </source>
</reference>
<feature type="binding site" evidence="7">
    <location>
        <begin position="41"/>
        <end position="42"/>
    </location>
    <ligand>
        <name>FAD</name>
        <dbReference type="ChEBI" id="CHEBI:57692"/>
    </ligand>
</feature>
<evidence type="ECO:0000259" key="9">
    <source>
        <dbReference type="Pfam" id="PF01266"/>
    </source>
</evidence>
<evidence type="ECO:0000256" key="6">
    <source>
        <dbReference type="ARBA" id="ARBA00023002"/>
    </source>
</evidence>
<feature type="binding site" evidence="7">
    <location>
        <position position="180"/>
    </location>
    <ligand>
        <name>FAD</name>
        <dbReference type="ChEBI" id="CHEBI:57692"/>
    </ligand>
</feature>
<evidence type="ECO:0000256" key="1">
    <source>
        <dbReference type="ARBA" id="ARBA00001974"/>
    </source>
</evidence>
<feature type="binding site" evidence="7">
    <location>
        <position position="273"/>
    </location>
    <ligand>
        <name>D-dopa</name>
        <dbReference type="ChEBI" id="CHEBI:149689"/>
    </ligand>
</feature>
<evidence type="ECO:0000256" key="7">
    <source>
        <dbReference type="PIRSR" id="PIRSR000189-1"/>
    </source>
</evidence>
<feature type="binding site" evidence="7">
    <location>
        <begin position="46"/>
        <end position="48"/>
    </location>
    <ligand>
        <name>FAD</name>
        <dbReference type="ChEBI" id="CHEBI:57692"/>
    </ligand>
</feature>
<keyword evidence="4" id="KW-0285">Flavoprotein</keyword>
<dbReference type="GO" id="GO:0071949">
    <property type="term" value="F:FAD binding"/>
    <property type="evidence" value="ECO:0007669"/>
    <property type="project" value="InterPro"/>
</dbReference>
<keyword evidence="5 7" id="KW-0274">FAD</keyword>
<gene>
    <name evidence="10" type="primary">Cni-daao-1</name>
    <name evidence="10" type="synonym">Cnig_chr_IV.g15933</name>
    <name evidence="10" type="ORF">B9Z55_015933</name>
</gene>
<feature type="binding site" evidence="7">
    <location>
        <begin position="296"/>
        <end position="301"/>
    </location>
    <ligand>
        <name>FAD</name>
        <dbReference type="ChEBI" id="CHEBI:57692"/>
    </ligand>
</feature>
<protein>
    <recommendedName>
        <fullName evidence="9">FAD dependent oxidoreductase domain-containing protein</fullName>
    </recommendedName>
</protein>
<dbReference type="PIRSF" id="PIRSF000189">
    <property type="entry name" value="D-aa_oxidase"/>
    <property type="match status" value="1"/>
</dbReference>
<comment type="cofactor">
    <cofactor evidence="1 7">
        <name>FAD</name>
        <dbReference type="ChEBI" id="CHEBI:57692"/>
    </cofactor>
</comment>
<dbReference type="STRING" id="1611254.A0A2G5UCR7"/>
<dbReference type="SUPFAM" id="SSF51971">
    <property type="entry name" value="Nucleotide-binding domain"/>
    <property type="match status" value="1"/>
</dbReference>
<accession>A0A2G5UCR7</accession>
<evidence type="ECO:0000313" key="10">
    <source>
        <dbReference type="EMBL" id="PIC37243.1"/>
    </source>
</evidence>
<evidence type="ECO:0000256" key="8">
    <source>
        <dbReference type="SAM" id="SignalP"/>
    </source>
</evidence>
<feature type="chain" id="PRO_5013835224" description="FAD dependent oxidoreductase domain-containing protein" evidence="8">
    <location>
        <begin position="20"/>
        <end position="327"/>
    </location>
</feature>
<organism evidence="10 11">
    <name type="scientific">Caenorhabditis nigoni</name>
    <dbReference type="NCBI Taxonomy" id="1611254"/>
    <lineage>
        <taxon>Eukaryota</taxon>
        <taxon>Metazoa</taxon>
        <taxon>Ecdysozoa</taxon>
        <taxon>Nematoda</taxon>
        <taxon>Chromadorea</taxon>
        <taxon>Rhabditida</taxon>
        <taxon>Rhabditina</taxon>
        <taxon>Rhabditomorpha</taxon>
        <taxon>Rhabditoidea</taxon>
        <taxon>Rhabditidae</taxon>
        <taxon>Peloderinae</taxon>
        <taxon>Caenorhabditis</taxon>
    </lineage>
</organism>
<comment type="subcellular location">
    <subcellularLocation>
        <location evidence="2">Peroxisome matrix</location>
    </subcellularLocation>
</comment>
<keyword evidence="6" id="KW-0560">Oxidoreductase</keyword>
<comment type="similarity">
    <text evidence="3">Belongs to the DAMOX/DASOX family.</text>
</comment>
<keyword evidence="11" id="KW-1185">Reference proteome</keyword>
<dbReference type="Pfam" id="PF01266">
    <property type="entry name" value="DAO"/>
    <property type="match status" value="1"/>
</dbReference>
<dbReference type="PROSITE" id="PS00677">
    <property type="entry name" value="DAO"/>
    <property type="match status" value="1"/>
</dbReference>
<evidence type="ECO:0000256" key="5">
    <source>
        <dbReference type="ARBA" id="ARBA00022827"/>
    </source>
</evidence>
<dbReference type="Proteomes" id="UP000230233">
    <property type="component" value="Chromosome IV"/>
</dbReference>
<feature type="signal peptide" evidence="8">
    <location>
        <begin position="1"/>
        <end position="19"/>
    </location>
</feature>
<dbReference type="AlphaFoldDB" id="A0A2G5UCR7"/>
<comment type="caution">
    <text evidence="10">The sequence shown here is derived from an EMBL/GenBank/DDBJ whole genome shotgun (WGS) entry which is preliminary data.</text>
</comment>
<dbReference type="EMBL" id="PDUG01000004">
    <property type="protein sequence ID" value="PIC37243.1"/>
    <property type="molecule type" value="Genomic_DNA"/>
</dbReference>
<evidence type="ECO:0000256" key="2">
    <source>
        <dbReference type="ARBA" id="ARBA00004253"/>
    </source>
</evidence>
<dbReference type="SUPFAM" id="SSF54373">
    <property type="entry name" value="FAD-linked reductases, C-terminal domain"/>
    <property type="match status" value="1"/>
</dbReference>
<name>A0A2G5UCR7_9PELO</name>
<dbReference type="GO" id="GO:0005782">
    <property type="term" value="C:peroxisomal matrix"/>
    <property type="evidence" value="ECO:0007669"/>
    <property type="project" value="UniProtKB-SubCell"/>
</dbReference>